<dbReference type="Pfam" id="PF23925">
    <property type="entry name" value="A-sol_ELP1"/>
    <property type="match status" value="1"/>
</dbReference>
<dbReference type="Pfam" id="PF23878">
    <property type="entry name" value="TPR_ELP1"/>
    <property type="match status" value="1"/>
</dbReference>
<feature type="compositionally biased region" description="Polar residues" evidence="8">
    <location>
        <begin position="1070"/>
        <end position="1082"/>
    </location>
</feature>
<dbReference type="GO" id="GO:0005829">
    <property type="term" value="C:cytosol"/>
    <property type="evidence" value="ECO:0007669"/>
    <property type="project" value="TreeGrafter"/>
</dbReference>
<dbReference type="InterPro" id="IPR056164">
    <property type="entry name" value="Beta-prop_ELP1_1st"/>
</dbReference>
<dbReference type="PANTHER" id="PTHR12747">
    <property type="entry name" value="ELONGATOR COMPLEX PROTEIN 1"/>
    <property type="match status" value="1"/>
</dbReference>
<evidence type="ECO:0000256" key="1">
    <source>
        <dbReference type="ARBA" id="ARBA00005043"/>
    </source>
</evidence>
<accession>A0A2H9TMW0</accession>
<evidence type="ECO:0000259" key="10">
    <source>
        <dbReference type="Pfam" id="PF23797"/>
    </source>
</evidence>
<evidence type="ECO:0000256" key="3">
    <source>
        <dbReference type="ARBA" id="ARBA00022490"/>
    </source>
</evidence>
<feature type="domain" description="ELP1 N-terminal second beta-propeller" evidence="10">
    <location>
        <begin position="365"/>
        <end position="400"/>
    </location>
</feature>
<dbReference type="InterPro" id="IPR056169">
    <property type="entry name" value="HB_ELP1"/>
</dbReference>
<evidence type="ECO:0000256" key="4">
    <source>
        <dbReference type="ARBA" id="ARBA00022694"/>
    </source>
</evidence>
<feature type="domain" description="ELP1 TPR" evidence="11">
    <location>
        <begin position="828"/>
        <end position="959"/>
    </location>
</feature>
<dbReference type="Pfam" id="PF23936">
    <property type="entry name" value="HB_ELP1"/>
    <property type="match status" value="1"/>
</dbReference>
<evidence type="ECO:0000259" key="9">
    <source>
        <dbReference type="Pfam" id="PF04762"/>
    </source>
</evidence>
<dbReference type="GO" id="GO:0033588">
    <property type="term" value="C:elongator holoenzyme complex"/>
    <property type="evidence" value="ECO:0007669"/>
    <property type="project" value="InterPro"/>
</dbReference>
<dbReference type="GO" id="GO:0002926">
    <property type="term" value="P:tRNA wobble base 5-methoxycarbonylmethyl-2-thiouridinylation"/>
    <property type="evidence" value="ECO:0007669"/>
    <property type="project" value="TreeGrafter"/>
</dbReference>
<evidence type="ECO:0000256" key="7">
    <source>
        <dbReference type="PROSITE-ProRule" id="PRU00221"/>
    </source>
</evidence>
<keyword evidence="15" id="KW-1185">Reference proteome</keyword>
<dbReference type="SUPFAM" id="SSF69322">
    <property type="entry name" value="Tricorn protease domain 2"/>
    <property type="match status" value="1"/>
</dbReference>
<dbReference type="PROSITE" id="PS50082">
    <property type="entry name" value="WD_REPEATS_2"/>
    <property type="match status" value="1"/>
</dbReference>
<keyword evidence="4" id="KW-0819">tRNA processing</keyword>
<sequence length="1216" mass="135420">MENLGIYRWEAFDTSAQYLLCDGSGNVLVVTQETKVQRLGQNMLTISPSLPKNDILSGHVSSFDNSILICYANGDLVLCIEEGTDLYTSEVVGSIPSGVAAFAVSPDGELVSIVSIVDCKATLIILLRSSLSMVCELRLEDIGDTSEHQVSVGWGKKETQFHGSAGKQAAQQVAIKEALTEEDDGKPRLSWRNDSAFFSCSLVVEGIHGMHRQIVVVDREGTITSIKEPIAGLGHALSWRRDGSLISASQRSSGMNKIVFFERNGLKHGEFTLYEHGCSVQDLSWNCNGTILAARMSDGRVDLWTTTNHHWYLKKTLHGCGGFWWNEIYPLKFSYTNGDLIVCELFRTIDRSFCDFEDDLCMVAVIDGSQLLLTPFGKANIPPPMSFAQINVGFVPDCVALYCAGSKGRLVASGRDAAFLTSFCIQNGALEFSETTLLESKLPLRQVSLTLESVYGLSQCNRLCILKDGIIQPSGDASFYTSISSRACGVVLLDSEGTAFLQNDGAMEQLDSHYDCTPWLSCFQAKDRVITVGRTEDDRVIVDGTELAGCTSFILHPEFLTTTDRDGVARFYPLSRDPSEWLLNKSNGEEMMRHTEGGAICVAVIPKSAALVVQMPRGNLETVFPRAFVLSQVRRCLNSLAYRDAFLLCRRHRVDLNIIHDNNPELFMSTIGKFVQDVQEIDYLNLFMSSLNSANVSLTRYGAFSVIQPTETPDKINNVCTVLRQEFLKNNTAAKFAECIMTSWVCQSPPDYRAALQTIVDLTSSDPTGVEKALKYLIFLVPAEKLYKVALGMYNLPLALSVARRSQMDPSEYTVLLEELHTIDSQEYQMYRIDDFLQNYDAALIHLIESEADFQTCLSYCERHELYRTAFSHYTSKGEWRLVCKSFAEFLINGEKSDQAIDLLAFSGDTEEACNVAIRTGFWQKVVQLSSAEDRAEKCHRVVATLCQRKRYEEALRVSELYCGGSDALEIAIQGHLWTDAARIAHHHNLEMTAVLQVAMDSQRTILEELAQVVELFEEKAARLELVQTQLVASIDPAKIRQELERADGMSGITDGMSEMSFRTTTSYAGSQISQLSRATGSRSKKKADRQRMRGKPGSPFEREYLRDTLKDHISRIVSLRASSVSLVHFLASEQRFDDARTLQTSFDAACLMMNVATAKLKRLVDVQEEKMGPEILEALGLSPWSVPSTLQVNHTWKSAFDLPPNFGSTGRLEYL</sequence>
<dbReference type="PANTHER" id="PTHR12747:SF0">
    <property type="entry name" value="ELONGATOR COMPLEX PROTEIN 1"/>
    <property type="match status" value="1"/>
</dbReference>
<gene>
    <name evidence="14" type="ORF">PSACC_01081</name>
</gene>
<feature type="domain" description="ELP1 first N-terminal beta-propeller" evidence="9">
    <location>
        <begin position="30"/>
        <end position="318"/>
    </location>
</feature>
<dbReference type="Proteomes" id="UP000240830">
    <property type="component" value="Unassembled WGS sequence"/>
</dbReference>
<evidence type="ECO:0000256" key="6">
    <source>
        <dbReference type="PIRNR" id="PIRNR017233"/>
    </source>
</evidence>
<dbReference type="InterPro" id="IPR056166">
    <property type="entry name" value="TPR_ELP1"/>
</dbReference>
<keyword evidence="6" id="KW-0539">Nucleus</keyword>
<protein>
    <recommendedName>
        <fullName evidence="5 6">Elongator complex protein 1</fullName>
    </recommendedName>
</protein>
<dbReference type="STRING" id="1246581.A0A2H9TMW0"/>
<feature type="domain" description="ELP1 alpha-solenoid" evidence="12">
    <location>
        <begin position="626"/>
        <end position="820"/>
    </location>
</feature>
<keyword evidence="7" id="KW-0853">WD repeat</keyword>
<evidence type="ECO:0000259" key="11">
    <source>
        <dbReference type="Pfam" id="PF23878"/>
    </source>
</evidence>
<comment type="caution">
    <text evidence="14">The sequence shown here is derived from an EMBL/GenBank/DDBJ whole genome shotgun (WGS) entry which is preliminary data.</text>
</comment>
<dbReference type="InterPro" id="IPR015943">
    <property type="entry name" value="WD40/YVTN_repeat-like_dom_sf"/>
</dbReference>
<name>A0A2H9TMW0_9FUNG</name>
<dbReference type="InterPro" id="IPR056167">
    <property type="entry name" value="A-sol_ELP1"/>
</dbReference>
<feature type="compositionally biased region" description="Basic residues" evidence="8">
    <location>
        <begin position="1083"/>
        <end position="1095"/>
    </location>
</feature>
<dbReference type="PIRSF" id="PIRSF017233">
    <property type="entry name" value="IKAP"/>
    <property type="match status" value="1"/>
</dbReference>
<dbReference type="EMBL" id="MTSL01000077">
    <property type="protein sequence ID" value="PJF19111.1"/>
    <property type="molecule type" value="Genomic_DNA"/>
</dbReference>
<dbReference type="InterPro" id="IPR001680">
    <property type="entry name" value="WD40_rpt"/>
</dbReference>
<evidence type="ECO:0000313" key="14">
    <source>
        <dbReference type="EMBL" id="PJF19111.1"/>
    </source>
</evidence>
<dbReference type="UniPathway" id="UPA00988"/>
<dbReference type="InterPro" id="IPR006849">
    <property type="entry name" value="Elp1"/>
</dbReference>
<comment type="pathway">
    <text evidence="1">tRNA modification; 5-methoxycarbonylmethyl-2-thiouridine-tRNA biosynthesis.</text>
</comment>
<organism evidence="14 15">
    <name type="scientific">Paramicrosporidium saccamoebae</name>
    <dbReference type="NCBI Taxonomy" id="1246581"/>
    <lineage>
        <taxon>Eukaryota</taxon>
        <taxon>Fungi</taxon>
        <taxon>Fungi incertae sedis</taxon>
        <taxon>Cryptomycota</taxon>
        <taxon>Cryptomycota incertae sedis</taxon>
        <taxon>Paramicrosporidium</taxon>
    </lineage>
</organism>
<evidence type="ECO:0000256" key="2">
    <source>
        <dbReference type="ARBA" id="ARBA00006086"/>
    </source>
</evidence>
<keyword evidence="3 6" id="KW-0963">Cytoplasm</keyword>
<dbReference type="Pfam" id="PF04762">
    <property type="entry name" value="Beta-prop_ELP1_1st"/>
    <property type="match status" value="1"/>
</dbReference>
<evidence type="ECO:0000313" key="15">
    <source>
        <dbReference type="Proteomes" id="UP000240830"/>
    </source>
</evidence>
<dbReference type="GO" id="GO:0005634">
    <property type="term" value="C:nucleus"/>
    <property type="evidence" value="ECO:0007669"/>
    <property type="project" value="UniProtKB-SubCell"/>
</dbReference>
<reference evidence="14 15" key="1">
    <citation type="submission" date="2016-10" db="EMBL/GenBank/DDBJ databases">
        <title>The genome of Paramicrosporidium saccamoebae is the missing link in understanding Cryptomycota and Microsporidia evolution.</title>
        <authorList>
            <person name="Quandt C.A."/>
            <person name="Beaudet D."/>
            <person name="Corsaro D."/>
            <person name="Michel R."/>
            <person name="Corradi N."/>
            <person name="James T."/>
        </authorList>
    </citation>
    <scope>NUCLEOTIDE SEQUENCE [LARGE SCALE GENOMIC DNA]</scope>
    <source>
        <strain evidence="14 15">KSL3</strain>
    </source>
</reference>
<evidence type="ECO:0000256" key="8">
    <source>
        <dbReference type="SAM" id="MobiDB-lite"/>
    </source>
</evidence>
<dbReference type="GO" id="GO:0000049">
    <property type="term" value="F:tRNA binding"/>
    <property type="evidence" value="ECO:0007669"/>
    <property type="project" value="TreeGrafter"/>
</dbReference>
<comment type="subcellular location">
    <subcellularLocation>
        <location evidence="6">Cytoplasm</location>
    </subcellularLocation>
    <subcellularLocation>
        <location evidence="6">Nucleus</location>
    </subcellularLocation>
</comment>
<comment type="function">
    <text evidence="6">Component of the elongator complex which is required for multiple tRNA modifications, including mcm5U (5-methoxycarbonylmethyl uridine), mcm5s2U (5-methoxycarbonylmethyl-2-thiouridine), and ncm5U (5-carbamoylmethyl uridine). The elongator complex catalyzes formation of carboxymethyluridine in the wobble base at position 34 in tRNAs.</text>
</comment>
<dbReference type="InterPro" id="IPR056165">
    <property type="entry name" value="Beta-prop_ELP1_2nd"/>
</dbReference>
<dbReference type="Gene3D" id="2.130.10.10">
    <property type="entry name" value="YVTN repeat-like/Quinoprotein amine dehydrogenase"/>
    <property type="match status" value="1"/>
</dbReference>
<dbReference type="AlphaFoldDB" id="A0A2H9TMW0"/>
<feature type="region of interest" description="Disordered" evidence="8">
    <location>
        <begin position="1070"/>
        <end position="1100"/>
    </location>
</feature>
<evidence type="ECO:0000259" key="12">
    <source>
        <dbReference type="Pfam" id="PF23925"/>
    </source>
</evidence>
<proteinExistence type="inferred from homology"/>
<dbReference type="OrthoDB" id="40048at2759"/>
<feature type="repeat" description="WD" evidence="7">
    <location>
        <begin position="273"/>
        <end position="304"/>
    </location>
</feature>
<dbReference type="Pfam" id="PF23797">
    <property type="entry name" value="Beta-prop_ELP1_2nd"/>
    <property type="match status" value="1"/>
</dbReference>
<evidence type="ECO:0000259" key="13">
    <source>
        <dbReference type="Pfam" id="PF23936"/>
    </source>
</evidence>
<feature type="domain" description="ELP1 three-helical bundle" evidence="13">
    <location>
        <begin position="995"/>
        <end position="1157"/>
    </location>
</feature>
<evidence type="ECO:0000256" key="5">
    <source>
        <dbReference type="ARBA" id="ARBA00029535"/>
    </source>
</evidence>
<comment type="similarity">
    <text evidence="2 6">Belongs to the ELP1/IKA1 family.</text>
</comment>